<dbReference type="Proteomes" id="UP001316803">
    <property type="component" value="Unassembled WGS sequence"/>
</dbReference>
<organism evidence="5 6">
    <name type="scientific">Knufia fluminis</name>
    <dbReference type="NCBI Taxonomy" id="191047"/>
    <lineage>
        <taxon>Eukaryota</taxon>
        <taxon>Fungi</taxon>
        <taxon>Dikarya</taxon>
        <taxon>Ascomycota</taxon>
        <taxon>Pezizomycotina</taxon>
        <taxon>Eurotiomycetes</taxon>
        <taxon>Chaetothyriomycetidae</taxon>
        <taxon>Chaetothyriales</taxon>
        <taxon>Trichomeriaceae</taxon>
        <taxon>Knufia</taxon>
    </lineage>
</organism>
<evidence type="ECO:0000259" key="3">
    <source>
        <dbReference type="Pfam" id="PF05183"/>
    </source>
</evidence>
<dbReference type="InterPro" id="IPR057503">
    <property type="entry name" value="PH_RdRP"/>
</dbReference>
<dbReference type="AlphaFoldDB" id="A0AAN8I8B4"/>
<keyword evidence="1" id="KW-0548">Nucleotidyltransferase</keyword>
<dbReference type="Pfam" id="PF25358">
    <property type="entry name" value="PH_fung_RdRP"/>
    <property type="match status" value="1"/>
</dbReference>
<evidence type="ECO:0000313" key="6">
    <source>
        <dbReference type="Proteomes" id="UP001316803"/>
    </source>
</evidence>
<feature type="domain" description="RDRP core" evidence="3">
    <location>
        <begin position="345"/>
        <end position="912"/>
    </location>
</feature>
<sequence>MSLIAVHSWKTSSIPAEQQATQYETPSNLTERTERSQVSQSRSKIGKVKPKYPEDPENKEDGLLFGKIECGRWETDGEAKEFRPYLMLNTNGVMVQGPRELTIKTDRPKTELVMTIDSIRSLAMSPGVDDKFMVVIALALAPRIYERRDLGEEEAALLDLLRAKRVTCFRDTNVPGCDQKTTGSCLVYRLTARRYYTHIRYFKEHLQDLTSYRINIVQRRSPKLLQSKDFASGIAYLQSTLKLWEWSFSLRYQVEKLWANALLSPDEIQALLPDMAILQARVGSSGLISVLRRLDLQLQVADVYASGVKEARLIMQQQEAFLQHEDQITSQRQLRDEVYVHSVTVTPTGVYLYGPDEIAANRVLREHRAHQECFLRVSFTDENEDRLEFDRDISNEKILRGRFLSVLQQGLDIAGEHFDFLGFSHSSLRSQSCWFMRPFSHDGRLVDARSLIKSLGDFSSIRCPAKCAARIGQAFSETTSAIQIDPSVVRETPDIRAGQHIFTDGCGTISKQTWKLLRGDHSAKDQPTLYQIRYKGAKGMISLDTRLSIERDRDLWHQCPSLPFKLNRQLIKILEDLHIPAAAFECLQEDAVRKLRSSATSTSSAIDFIRLNLNDTATGLPALLKAVAQVDIDVTEDSFLRDILGALLQIQLREIKYRSRILVPDALTLYGICDETGLLKEGEIFVTFNDPESHRQSCVNGKVVVTRSPALHPGDVQVATAVSPPGSSSLWDLRNCVVFSQKGQRDLPSMLRWGDLDGDLYNIIYDDSLIPRRTEQPASYLPAQPVDIGRAVTVDDMTGFFIDFMQNDQLGRIATLHLVMADDEEGTRSQACLSLAELHSTAVDFSKTGIPVNPRNIPKAPPFRPEFMAPSASTRVEKGIKRPTDSTLDNERPQRYRYYESDRVLGKLYRAIDEDIFFEDLEDDTSSLFSKDASDNVMREIWRWVRGAMRGRDVKQYLTVAQEVRDYYESNLLDIMTQYAVARTGYVTEKEIFIGSIIGRSGAGSKLQREQSDYMKARFNRDLRDIKSWMENHALVEGTPGGFLRLAAACLRLAAKVPSNVSTGRLGTSLKSFGWFAAGLCVPELVKERSDSGSVSSRFTAPLPYRA</sequence>
<dbReference type="Pfam" id="PF05183">
    <property type="entry name" value="RdRP"/>
    <property type="match status" value="1"/>
</dbReference>
<name>A0AAN8I8B4_9EURO</name>
<feature type="compositionally biased region" description="Polar residues" evidence="2">
    <location>
        <begin position="9"/>
        <end position="43"/>
    </location>
</feature>
<dbReference type="GO" id="GO:0003723">
    <property type="term" value="F:RNA binding"/>
    <property type="evidence" value="ECO:0007669"/>
    <property type="project" value="UniProtKB-KW"/>
</dbReference>
<accession>A0AAN8I8B4</accession>
<evidence type="ECO:0000259" key="4">
    <source>
        <dbReference type="Pfam" id="PF25358"/>
    </source>
</evidence>
<dbReference type="PANTHER" id="PTHR23079:SF17">
    <property type="entry name" value="RNA-DEPENDENT RNA POLYMERASE"/>
    <property type="match status" value="1"/>
</dbReference>
<feature type="region of interest" description="Disordered" evidence="2">
    <location>
        <begin position="1"/>
        <end position="60"/>
    </location>
</feature>
<dbReference type="GO" id="GO:0031380">
    <property type="term" value="C:nuclear RNA-directed RNA polymerase complex"/>
    <property type="evidence" value="ECO:0007669"/>
    <property type="project" value="TreeGrafter"/>
</dbReference>
<evidence type="ECO:0000313" key="5">
    <source>
        <dbReference type="EMBL" id="KAK5954351.1"/>
    </source>
</evidence>
<keyword evidence="1" id="KW-0696">RNA-directed RNA polymerase</keyword>
<comment type="catalytic activity">
    <reaction evidence="1">
        <text>RNA(n) + a ribonucleoside 5'-triphosphate = RNA(n+1) + diphosphate</text>
        <dbReference type="Rhea" id="RHEA:21248"/>
        <dbReference type="Rhea" id="RHEA-COMP:14527"/>
        <dbReference type="Rhea" id="RHEA-COMP:17342"/>
        <dbReference type="ChEBI" id="CHEBI:33019"/>
        <dbReference type="ChEBI" id="CHEBI:61557"/>
        <dbReference type="ChEBI" id="CHEBI:140395"/>
        <dbReference type="EC" id="2.7.7.48"/>
    </reaction>
</comment>
<keyword evidence="1" id="KW-0694">RNA-binding</keyword>
<dbReference type="GO" id="GO:0003968">
    <property type="term" value="F:RNA-directed RNA polymerase activity"/>
    <property type="evidence" value="ECO:0007669"/>
    <property type="project" value="UniProtKB-KW"/>
</dbReference>
<feature type="compositionally biased region" description="Basic and acidic residues" evidence="2">
    <location>
        <begin position="51"/>
        <end position="60"/>
    </location>
</feature>
<dbReference type="PANTHER" id="PTHR23079">
    <property type="entry name" value="RNA-DEPENDENT RNA POLYMERASE"/>
    <property type="match status" value="1"/>
</dbReference>
<dbReference type="InterPro" id="IPR057596">
    <property type="entry name" value="RDRP_core"/>
</dbReference>
<dbReference type="GO" id="GO:0030422">
    <property type="term" value="P:siRNA processing"/>
    <property type="evidence" value="ECO:0007669"/>
    <property type="project" value="TreeGrafter"/>
</dbReference>
<evidence type="ECO:0000256" key="2">
    <source>
        <dbReference type="SAM" id="MobiDB-lite"/>
    </source>
</evidence>
<dbReference type="EC" id="2.7.7.48" evidence="1"/>
<dbReference type="EMBL" id="JAKLMC020000009">
    <property type="protein sequence ID" value="KAK5954351.1"/>
    <property type="molecule type" value="Genomic_DNA"/>
</dbReference>
<gene>
    <name evidence="5" type="ORF">OHC33_004924</name>
</gene>
<keyword evidence="6" id="KW-1185">Reference proteome</keyword>
<protein>
    <recommendedName>
        <fullName evidence="1">RNA-dependent RNA polymerase</fullName>
        <ecNumber evidence="1">2.7.7.48</ecNumber>
    </recommendedName>
</protein>
<proteinExistence type="inferred from homology"/>
<keyword evidence="1" id="KW-0808">Transferase</keyword>
<evidence type="ECO:0000256" key="1">
    <source>
        <dbReference type="RuleBase" id="RU363098"/>
    </source>
</evidence>
<comment type="similarity">
    <text evidence="1">Belongs to the RdRP family.</text>
</comment>
<reference evidence="5 6" key="1">
    <citation type="submission" date="2022-12" db="EMBL/GenBank/DDBJ databases">
        <title>Genomic features and morphological characterization of a novel Knufia sp. strain isolated from spacecraft assembly facility.</title>
        <authorList>
            <person name="Teixeira M."/>
            <person name="Chander A.M."/>
            <person name="Stajich J.E."/>
            <person name="Venkateswaran K."/>
        </authorList>
    </citation>
    <scope>NUCLEOTIDE SEQUENCE [LARGE SCALE GENOMIC DNA]</scope>
    <source>
        <strain evidence="5 6">FJI-L2-BK-P2</strain>
    </source>
</reference>
<feature type="domain" description="RdRP-like PH" evidence="4">
    <location>
        <begin position="66"/>
        <end position="194"/>
    </location>
</feature>
<comment type="caution">
    <text evidence="5">The sequence shown here is derived from an EMBL/GenBank/DDBJ whole genome shotgun (WGS) entry which is preliminary data.</text>
</comment>
<dbReference type="InterPro" id="IPR007855">
    <property type="entry name" value="RDRP"/>
</dbReference>